<dbReference type="Proteomes" id="UP000246740">
    <property type="component" value="Unassembled WGS sequence"/>
</dbReference>
<keyword evidence="3" id="KW-1185">Reference proteome</keyword>
<gene>
    <name evidence="2" type="ORF">BCV70DRAFT_2732</name>
</gene>
<dbReference type="InParanoid" id="A0A317XXP9"/>
<feature type="region of interest" description="Disordered" evidence="1">
    <location>
        <begin position="272"/>
        <end position="335"/>
    </location>
</feature>
<sequence length="335" mass="38183">MKLFRKEMKFERGEQPSFGYHSGAKRNRHAEGAFLPMQGACNAKNVSDNAPSTFREEAIQLCQLKKCAMHKDEESKPQTSKRIKELERLLQNYKAPQLLFLFRRQLLAKMRLDTTVLVLVAFRVCSAAPLPMSPMIEREAAGFGRYPSLVEYAFNGSDELEKIAANGLVRAHEDNLQRSRQELLYATHTEEEFPRGAYDFAVISGNIHKQPTEETQYSRVEFPEDVQRILGTPAPKTPYGRDKLEQIEIPFGSKRRHSQVIGKIKRLPSKIFDRQYSSSSDSSTGSPFSPDLRRGVQRIGEQLRELSSDETATPKSEMKRTNSKLARWFGGRGRP</sequence>
<accession>A0A317XXP9</accession>
<reference evidence="2 3" key="1">
    <citation type="journal article" date="2018" name="Mol. Biol. Evol.">
        <title>Broad Genomic Sampling Reveals a Smut Pathogenic Ancestry of the Fungal Clade Ustilaginomycotina.</title>
        <authorList>
            <person name="Kijpornyongpan T."/>
            <person name="Mondo S.J."/>
            <person name="Barry K."/>
            <person name="Sandor L."/>
            <person name="Lee J."/>
            <person name="Lipzen A."/>
            <person name="Pangilinan J."/>
            <person name="LaButti K."/>
            <person name="Hainaut M."/>
            <person name="Henrissat B."/>
            <person name="Grigoriev I.V."/>
            <person name="Spatafora J.W."/>
            <person name="Aime M.C."/>
        </authorList>
    </citation>
    <scope>NUCLEOTIDE SEQUENCE [LARGE SCALE GENOMIC DNA]</scope>
    <source>
        <strain evidence="2 3">MCA 3645</strain>
    </source>
</reference>
<protein>
    <submittedName>
        <fullName evidence="2">Uncharacterized protein</fullName>
    </submittedName>
</protein>
<feature type="compositionally biased region" description="Low complexity" evidence="1">
    <location>
        <begin position="277"/>
        <end position="289"/>
    </location>
</feature>
<name>A0A317XXP9_9BASI</name>
<dbReference type="EMBL" id="KZ819188">
    <property type="protein sequence ID" value="PWZ02573.1"/>
    <property type="molecule type" value="Genomic_DNA"/>
</dbReference>
<evidence type="ECO:0000256" key="1">
    <source>
        <dbReference type="SAM" id="MobiDB-lite"/>
    </source>
</evidence>
<proteinExistence type="predicted"/>
<organism evidence="2 3">
    <name type="scientific">Testicularia cyperi</name>
    <dbReference type="NCBI Taxonomy" id="1882483"/>
    <lineage>
        <taxon>Eukaryota</taxon>
        <taxon>Fungi</taxon>
        <taxon>Dikarya</taxon>
        <taxon>Basidiomycota</taxon>
        <taxon>Ustilaginomycotina</taxon>
        <taxon>Ustilaginomycetes</taxon>
        <taxon>Ustilaginales</taxon>
        <taxon>Anthracoideaceae</taxon>
        <taxon>Testicularia</taxon>
    </lineage>
</organism>
<evidence type="ECO:0000313" key="3">
    <source>
        <dbReference type="Proteomes" id="UP000246740"/>
    </source>
</evidence>
<dbReference type="AlphaFoldDB" id="A0A317XXP9"/>
<evidence type="ECO:0000313" key="2">
    <source>
        <dbReference type="EMBL" id="PWZ02573.1"/>
    </source>
</evidence>